<dbReference type="AlphaFoldDB" id="A0A4W5LYL4"/>
<dbReference type="InterPro" id="IPR004045">
    <property type="entry name" value="Glutathione_S-Trfase_N"/>
</dbReference>
<sequence>MSAGTLYTYPENWRAFKAQIAAQYSGAHLKVASSAPAFTFGQTNRTPAFLNNFPLGKVSFSICFVMGCVLNGTLFPTQCTTVHYFR</sequence>
<dbReference type="GO" id="GO:0006414">
    <property type="term" value="P:translational elongation"/>
    <property type="evidence" value="ECO:0007669"/>
    <property type="project" value="TreeGrafter"/>
</dbReference>
<dbReference type="InterPro" id="IPR050802">
    <property type="entry name" value="EF-GSTs"/>
</dbReference>
<reference evidence="3" key="1">
    <citation type="submission" date="2018-06" db="EMBL/GenBank/DDBJ databases">
        <title>Genome assembly of Danube salmon.</title>
        <authorList>
            <person name="Macqueen D.J."/>
            <person name="Gundappa M.K."/>
        </authorList>
    </citation>
    <scope>NUCLEOTIDE SEQUENCE [LARGE SCALE GENOMIC DNA]</scope>
</reference>
<proteinExistence type="predicted"/>
<name>A0A4W5LYL4_9TELE</name>
<evidence type="ECO:0000313" key="2">
    <source>
        <dbReference type="Ensembl" id="ENSHHUP00000031446.1"/>
    </source>
</evidence>
<dbReference type="Ensembl" id="ENSHHUT00000032749.1">
    <property type="protein sequence ID" value="ENSHHUP00000031446.1"/>
    <property type="gene ID" value="ENSHHUG00000019987.1"/>
</dbReference>
<reference evidence="2" key="2">
    <citation type="submission" date="2025-08" db="UniProtKB">
        <authorList>
            <consortium name="Ensembl"/>
        </authorList>
    </citation>
    <scope>IDENTIFICATION</scope>
</reference>
<dbReference type="GO" id="GO:0005737">
    <property type="term" value="C:cytoplasm"/>
    <property type="evidence" value="ECO:0007669"/>
    <property type="project" value="TreeGrafter"/>
</dbReference>
<protein>
    <recommendedName>
        <fullName evidence="1">GST N-terminal domain-containing protein</fullName>
    </recommendedName>
</protein>
<keyword evidence="3" id="KW-1185">Reference proteome</keyword>
<dbReference type="CDD" id="cd03044">
    <property type="entry name" value="GST_N_EF1Bgamma"/>
    <property type="match status" value="1"/>
</dbReference>
<dbReference type="GO" id="GO:0005634">
    <property type="term" value="C:nucleus"/>
    <property type="evidence" value="ECO:0007669"/>
    <property type="project" value="TreeGrafter"/>
</dbReference>
<dbReference type="Proteomes" id="UP000314982">
    <property type="component" value="Unassembled WGS sequence"/>
</dbReference>
<dbReference type="STRING" id="62062.ENSHHUP00000031446"/>
<dbReference type="PANTHER" id="PTHR43986">
    <property type="entry name" value="ELONGATION FACTOR 1-GAMMA"/>
    <property type="match status" value="1"/>
</dbReference>
<reference evidence="2" key="3">
    <citation type="submission" date="2025-09" db="UniProtKB">
        <authorList>
            <consortium name="Ensembl"/>
        </authorList>
    </citation>
    <scope>IDENTIFICATION</scope>
</reference>
<feature type="domain" description="GST N-terminal" evidence="1">
    <location>
        <begin position="3"/>
        <end position="58"/>
    </location>
</feature>
<dbReference type="Pfam" id="PF02798">
    <property type="entry name" value="GST_N"/>
    <property type="match status" value="1"/>
</dbReference>
<dbReference type="PANTHER" id="PTHR43986:SF1">
    <property type="entry name" value="ELONGATION FACTOR 1-GAMMA"/>
    <property type="match status" value="1"/>
</dbReference>
<evidence type="ECO:0000259" key="1">
    <source>
        <dbReference type="Pfam" id="PF02798"/>
    </source>
</evidence>
<organism evidence="2 3">
    <name type="scientific">Hucho hucho</name>
    <name type="common">huchen</name>
    <dbReference type="NCBI Taxonomy" id="62062"/>
    <lineage>
        <taxon>Eukaryota</taxon>
        <taxon>Metazoa</taxon>
        <taxon>Chordata</taxon>
        <taxon>Craniata</taxon>
        <taxon>Vertebrata</taxon>
        <taxon>Euteleostomi</taxon>
        <taxon>Actinopterygii</taxon>
        <taxon>Neopterygii</taxon>
        <taxon>Teleostei</taxon>
        <taxon>Protacanthopterygii</taxon>
        <taxon>Salmoniformes</taxon>
        <taxon>Salmonidae</taxon>
        <taxon>Salmoninae</taxon>
        <taxon>Hucho</taxon>
    </lineage>
</organism>
<dbReference type="Gene3D" id="3.40.30.10">
    <property type="entry name" value="Glutaredoxin"/>
    <property type="match status" value="1"/>
</dbReference>
<evidence type="ECO:0000313" key="3">
    <source>
        <dbReference type="Proteomes" id="UP000314982"/>
    </source>
</evidence>
<accession>A0A4W5LYL4</accession>